<dbReference type="EMBL" id="JAICCF010000001">
    <property type="protein sequence ID" value="MBW8683086.1"/>
    <property type="molecule type" value="Genomic_DNA"/>
</dbReference>
<proteinExistence type="predicted"/>
<keyword evidence="2" id="KW-1185">Reference proteome</keyword>
<organism evidence="1 2">
    <name type="scientific">Chitinophaga rhizophila</name>
    <dbReference type="NCBI Taxonomy" id="2866212"/>
    <lineage>
        <taxon>Bacteria</taxon>
        <taxon>Pseudomonadati</taxon>
        <taxon>Bacteroidota</taxon>
        <taxon>Chitinophagia</taxon>
        <taxon>Chitinophagales</taxon>
        <taxon>Chitinophagaceae</taxon>
        <taxon>Chitinophaga</taxon>
    </lineage>
</organism>
<dbReference type="Pfam" id="PF19777">
    <property type="entry name" value="DUF6263"/>
    <property type="match status" value="1"/>
</dbReference>
<sequence length="298" mass="33320">MTRKTVVLLVGLISISTILTGQVKKTIIPVLHPGEQYIFRSTIISDIHEDGVKAINQSYSYSWFLRVIGKNAAGKNLIRATYLKINHKTEHLFTRESSGFNSDDFKEFVVKSLNDEQHKQNDRLRKLGEGMMGKSFTLYFDENMQINEVTGLDTLINIALAGMEEENTPAQQEFEKSTRGLINNEEVQKIFENAFAYVTEDAVGVGDKWSSNETHNVGPVRVEYVVKSEDGSNLDITASSTTVTNNDIQVAYSRKGTITVDSKTGMLVNATIKDDMKPRGGAISRLVIKTMKSELQKK</sequence>
<dbReference type="RefSeq" id="WP_220248319.1">
    <property type="nucleotide sequence ID" value="NZ_JAICCF010000001.1"/>
</dbReference>
<name>A0ABS7G6R6_9BACT</name>
<dbReference type="Proteomes" id="UP000812961">
    <property type="component" value="Unassembled WGS sequence"/>
</dbReference>
<gene>
    <name evidence="1" type="ORF">K1Y79_01955</name>
</gene>
<comment type="caution">
    <text evidence="1">The sequence shown here is derived from an EMBL/GenBank/DDBJ whole genome shotgun (WGS) entry which is preliminary data.</text>
</comment>
<evidence type="ECO:0000313" key="2">
    <source>
        <dbReference type="Proteomes" id="UP000812961"/>
    </source>
</evidence>
<protein>
    <submittedName>
        <fullName evidence="1">Uncharacterized protein</fullName>
    </submittedName>
</protein>
<evidence type="ECO:0000313" key="1">
    <source>
        <dbReference type="EMBL" id="MBW8683086.1"/>
    </source>
</evidence>
<accession>A0ABS7G6R6</accession>
<reference evidence="1 2" key="1">
    <citation type="submission" date="2021-08" db="EMBL/GenBank/DDBJ databases">
        <title>The genome sequence of Chitinophaga sp. B61.</title>
        <authorList>
            <person name="Zhang X."/>
        </authorList>
    </citation>
    <scope>NUCLEOTIDE SEQUENCE [LARGE SCALE GENOMIC DNA]</scope>
    <source>
        <strain evidence="1 2">B61</strain>
    </source>
</reference>
<dbReference type="InterPro" id="IPR046230">
    <property type="entry name" value="DUF6263"/>
</dbReference>